<comment type="caution">
    <text evidence="3">The sequence shown here is derived from an EMBL/GenBank/DDBJ whole genome shotgun (WGS) entry which is preliminary data.</text>
</comment>
<evidence type="ECO:0000313" key="4">
    <source>
        <dbReference type="Proteomes" id="UP001175261"/>
    </source>
</evidence>
<keyword evidence="2" id="KW-1133">Transmembrane helix</keyword>
<evidence type="ECO:0000256" key="2">
    <source>
        <dbReference type="SAM" id="Phobius"/>
    </source>
</evidence>
<feature type="compositionally biased region" description="Polar residues" evidence="1">
    <location>
        <begin position="46"/>
        <end position="55"/>
    </location>
</feature>
<feature type="region of interest" description="Disordered" evidence="1">
    <location>
        <begin position="46"/>
        <end position="74"/>
    </location>
</feature>
<reference evidence="3" key="1">
    <citation type="submission" date="2022-10" db="EMBL/GenBank/DDBJ databases">
        <title>Determination and structural analysis of whole genome sequence of Sarocladium strictum F4-1.</title>
        <authorList>
            <person name="Hu L."/>
            <person name="Jiang Y."/>
        </authorList>
    </citation>
    <scope>NUCLEOTIDE SEQUENCE</scope>
    <source>
        <strain evidence="3">F4-1</strain>
    </source>
</reference>
<gene>
    <name evidence="3" type="ORF">NLU13_3950</name>
</gene>
<dbReference type="EMBL" id="JAPDFR010000003">
    <property type="protein sequence ID" value="KAK0387705.1"/>
    <property type="molecule type" value="Genomic_DNA"/>
</dbReference>
<feature type="transmembrane region" description="Helical" evidence="2">
    <location>
        <begin position="7"/>
        <end position="25"/>
    </location>
</feature>
<feature type="region of interest" description="Disordered" evidence="1">
    <location>
        <begin position="499"/>
        <end position="521"/>
    </location>
</feature>
<accession>A0AA39GHZ6</accession>
<keyword evidence="4" id="KW-1185">Reference proteome</keyword>
<sequence length="521" mass="58780">MRCQLRSLIVAAITLTCIVSFWSVWRLGNGEAVLLNVPLPESLSWLGNQGGQPTQGARPGASNEESGDDDPSADVWDEKNSDYRILSSLRNARGYHNTVIAKATGYKIMNPTLLELPKSDRIPHDFLVIARTTHVDKTVDGRKYRLARQVAMFANQTFTRNGRPVIQAGKWSRLLVQDYGSPVHHCQKQPDMDKYIGPEDMKLFWTATGEPLLIFTHQVDDKVRCQGQFLIDARAAVPELQELLSAETKLPKIRFAEPTGLHRIAPPGEEAHPRYQREKNWAPVQSPFSSDKEDLLFMVEPSQLFHFTNMSGVVESVMDKKDQQHSAVEPPYPLHNQGKETWRSKHQTCLHDVMKSDAHVHQSSPMLSLTLCDRGKCKPSPENTVLIGMVQRRFDFPTWYDRRVVAYSSVAPYRMLSVSKKLTYHGESESGTYAWTGSMAYFTHHRRFPPPSHGFLDDEVWLSFGIRDAAGGWIDVRARDLIRDHYLCEGAPAAYSAKVEPATPVKHDDGGGEARRLHGSQ</sequence>
<keyword evidence="2" id="KW-0472">Membrane</keyword>
<keyword evidence="2" id="KW-0812">Transmembrane</keyword>
<dbReference type="AlphaFoldDB" id="A0AA39GHZ6"/>
<dbReference type="Proteomes" id="UP001175261">
    <property type="component" value="Unassembled WGS sequence"/>
</dbReference>
<evidence type="ECO:0000313" key="3">
    <source>
        <dbReference type="EMBL" id="KAK0387705.1"/>
    </source>
</evidence>
<evidence type="ECO:0000256" key="1">
    <source>
        <dbReference type="SAM" id="MobiDB-lite"/>
    </source>
</evidence>
<name>A0AA39GHZ6_SARSR</name>
<organism evidence="3 4">
    <name type="scientific">Sarocladium strictum</name>
    <name type="common">Black bundle disease fungus</name>
    <name type="synonym">Acremonium strictum</name>
    <dbReference type="NCBI Taxonomy" id="5046"/>
    <lineage>
        <taxon>Eukaryota</taxon>
        <taxon>Fungi</taxon>
        <taxon>Dikarya</taxon>
        <taxon>Ascomycota</taxon>
        <taxon>Pezizomycotina</taxon>
        <taxon>Sordariomycetes</taxon>
        <taxon>Hypocreomycetidae</taxon>
        <taxon>Hypocreales</taxon>
        <taxon>Sarocladiaceae</taxon>
        <taxon>Sarocladium</taxon>
    </lineage>
</organism>
<feature type="compositionally biased region" description="Basic and acidic residues" evidence="1">
    <location>
        <begin position="505"/>
        <end position="521"/>
    </location>
</feature>
<proteinExistence type="predicted"/>
<protein>
    <submittedName>
        <fullName evidence="3">Uncharacterized protein</fullName>
    </submittedName>
</protein>